<evidence type="ECO:0000313" key="1">
    <source>
        <dbReference type="EMBL" id="KAF3546542.1"/>
    </source>
</evidence>
<evidence type="ECO:0000313" key="2">
    <source>
        <dbReference type="Proteomes" id="UP000266723"/>
    </source>
</evidence>
<organism evidence="1 2">
    <name type="scientific">Brassica cretica</name>
    <name type="common">Mustard</name>
    <dbReference type="NCBI Taxonomy" id="69181"/>
    <lineage>
        <taxon>Eukaryota</taxon>
        <taxon>Viridiplantae</taxon>
        <taxon>Streptophyta</taxon>
        <taxon>Embryophyta</taxon>
        <taxon>Tracheophyta</taxon>
        <taxon>Spermatophyta</taxon>
        <taxon>Magnoliopsida</taxon>
        <taxon>eudicotyledons</taxon>
        <taxon>Gunneridae</taxon>
        <taxon>Pentapetalae</taxon>
        <taxon>rosids</taxon>
        <taxon>malvids</taxon>
        <taxon>Brassicales</taxon>
        <taxon>Brassicaceae</taxon>
        <taxon>Brassiceae</taxon>
        <taxon>Brassica</taxon>
    </lineage>
</organism>
<dbReference type="EMBL" id="QGKV02000832">
    <property type="protein sequence ID" value="KAF3546542.1"/>
    <property type="molecule type" value="Genomic_DNA"/>
</dbReference>
<keyword evidence="2" id="KW-1185">Reference proteome</keyword>
<gene>
    <name evidence="1" type="ORF">DY000_02010221</name>
</gene>
<accession>A0ABQ7C5S2</accession>
<sequence length="84" mass="9492">MPSLLSKEHLIPASSIGMLFVCKQRTQWRCVKCPMAAHNKHAPWPQEILHMKTNQEEQSAAELLRDQTIRCACDSITASSYVVP</sequence>
<name>A0ABQ7C5S2_BRACR</name>
<proteinExistence type="predicted"/>
<dbReference type="Proteomes" id="UP000266723">
    <property type="component" value="Unassembled WGS sequence"/>
</dbReference>
<reference evidence="1 2" key="1">
    <citation type="journal article" date="2020" name="BMC Genomics">
        <title>Intraspecific diversification of the crop wild relative Brassica cretica Lam. using demographic model selection.</title>
        <authorList>
            <person name="Kioukis A."/>
            <person name="Michalopoulou V.A."/>
            <person name="Briers L."/>
            <person name="Pirintsos S."/>
            <person name="Studholme D.J."/>
            <person name="Pavlidis P."/>
            <person name="Sarris P.F."/>
        </authorList>
    </citation>
    <scope>NUCLEOTIDE SEQUENCE [LARGE SCALE GENOMIC DNA]</scope>
    <source>
        <strain evidence="2">cv. PFS-1207/04</strain>
    </source>
</reference>
<protein>
    <submittedName>
        <fullName evidence="1">Uncharacterized protein</fullName>
    </submittedName>
</protein>
<comment type="caution">
    <text evidence="1">The sequence shown here is derived from an EMBL/GenBank/DDBJ whole genome shotgun (WGS) entry which is preliminary data.</text>
</comment>